<evidence type="ECO:0000256" key="1">
    <source>
        <dbReference type="ARBA" id="ARBA00023015"/>
    </source>
</evidence>
<dbReference type="PANTHER" id="PTHR30136:SF24">
    <property type="entry name" value="HTH-TYPE TRANSCRIPTIONAL REPRESSOR ALLR"/>
    <property type="match status" value="1"/>
</dbReference>
<dbReference type="InterPro" id="IPR005471">
    <property type="entry name" value="Tscrpt_reg_IclR_N"/>
</dbReference>
<dbReference type="SUPFAM" id="SSF55781">
    <property type="entry name" value="GAF domain-like"/>
    <property type="match status" value="1"/>
</dbReference>
<dbReference type="InterPro" id="IPR050707">
    <property type="entry name" value="HTH_MetabolicPath_Reg"/>
</dbReference>
<feature type="domain" description="IclR-ED" evidence="5">
    <location>
        <begin position="57"/>
        <end position="246"/>
    </location>
</feature>
<dbReference type="Pfam" id="PF09339">
    <property type="entry name" value="HTH_IclR"/>
    <property type="match status" value="1"/>
</dbReference>
<sequence length="254" mass="26617">MSTVAKAVALLDVLGRGEPERALADLARVAGFDKATTRRLLVALIEQGLVEQDAESRLYRLGVGIARLALLRETQFPFLRTATPIAEELAARTGETVHFSEHSSRGLVSIYVVESPKANRIAVPLGEILPLHATASGIAFLAFSQAKTVAAALSGELESYTPHTVTDAASVRDLITAARARGYSIGAQGYEDGVTSVAAPILGARGLAIGAIAIAAPRTRVQPGDVETLGLAVMRAAAEISERLTGRRAKAANE</sequence>
<dbReference type="InterPro" id="IPR036390">
    <property type="entry name" value="WH_DNA-bd_sf"/>
</dbReference>
<dbReference type="GO" id="GO:0003700">
    <property type="term" value="F:DNA-binding transcription factor activity"/>
    <property type="evidence" value="ECO:0007669"/>
    <property type="project" value="TreeGrafter"/>
</dbReference>
<gene>
    <name evidence="6" type="ORF">QV13_05620</name>
</gene>
<name>A0A1C2E4W7_9HYPH</name>
<keyword evidence="1" id="KW-0805">Transcription regulation</keyword>
<dbReference type="GO" id="GO:0045892">
    <property type="term" value="P:negative regulation of DNA-templated transcription"/>
    <property type="evidence" value="ECO:0007669"/>
    <property type="project" value="TreeGrafter"/>
</dbReference>
<dbReference type="OrthoDB" id="6811967at2"/>
<organism evidence="6 7">
    <name type="scientific">Mesorhizobium hungaricum</name>
    <dbReference type="NCBI Taxonomy" id="1566387"/>
    <lineage>
        <taxon>Bacteria</taxon>
        <taxon>Pseudomonadati</taxon>
        <taxon>Pseudomonadota</taxon>
        <taxon>Alphaproteobacteria</taxon>
        <taxon>Hyphomicrobiales</taxon>
        <taxon>Phyllobacteriaceae</taxon>
        <taxon>Mesorhizobium</taxon>
    </lineage>
</organism>
<dbReference type="InterPro" id="IPR029016">
    <property type="entry name" value="GAF-like_dom_sf"/>
</dbReference>
<dbReference type="SMART" id="SM00346">
    <property type="entry name" value="HTH_ICLR"/>
    <property type="match status" value="1"/>
</dbReference>
<keyword evidence="3" id="KW-0804">Transcription</keyword>
<evidence type="ECO:0000256" key="2">
    <source>
        <dbReference type="ARBA" id="ARBA00023125"/>
    </source>
</evidence>
<dbReference type="Gene3D" id="1.10.10.10">
    <property type="entry name" value="Winged helix-like DNA-binding domain superfamily/Winged helix DNA-binding domain"/>
    <property type="match status" value="1"/>
</dbReference>
<comment type="caution">
    <text evidence="6">The sequence shown here is derived from an EMBL/GenBank/DDBJ whole genome shotgun (WGS) entry which is preliminary data.</text>
</comment>
<evidence type="ECO:0000313" key="6">
    <source>
        <dbReference type="EMBL" id="OCX22052.1"/>
    </source>
</evidence>
<dbReference type="GO" id="GO:0003677">
    <property type="term" value="F:DNA binding"/>
    <property type="evidence" value="ECO:0007669"/>
    <property type="project" value="UniProtKB-KW"/>
</dbReference>
<evidence type="ECO:0000259" key="4">
    <source>
        <dbReference type="PROSITE" id="PS51077"/>
    </source>
</evidence>
<proteinExistence type="predicted"/>
<keyword evidence="2" id="KW-0238">DNA-binding</keyword>
<evidence type="ECO:0000313" key="7">
    <source>
        <dbReference type="Proteomes" id="UP000094412"/>
    </source>
</evidence>
<dbReference type="InterPro" id="IPR036388">
    <property type="entry name" value="WH-like_DNA-bd_sf"/>
</dbReference>
<dbReference type="EMBL" id="MDEO01000027">
    <property type="protein sequence ID" value="OCX22052.1"/>
    <property type="molecule type" value="Genomic_DNA"/>
</dbReference>
<feature type="domain" description="HTH iclR-type" evidence="4">
    <location>
        <begin position="1"/>
        <end position="63"/>
    </location>
</feature>
<keyword evidence="7" id="KW-1185">Reference proteome</keyword>
<dbReference type="PROSITE" id="PS51078">
    <property type="entry name" value="ICLR_ED"/>
    <property type="match status" value="1"/>
</dbReference>
<dbReference type="STRING" id="1566387.QV13_05620"/>
<dbReference type="AlphaFoldDB" id="A0A1C2E4W7"/>
<dbReference type="SUPFAM" id="SSF46785">
    <property type="entry name" value="Winged helix' DNA-binding domain"/>
    <property type="match status" value="1"/>
</dbReference>
<reference evidence="6 7" key="1">
    <citation type="submission" date="2016-08" db="EMBL/GenBank/DDBJ databases">
        <title>Whole genome sequence of Mesorhizobium sp. strain UASWS1009 isolated from industrial sewage.</title>
        <authorList>
            <person name="Crovadore J."/>
            <person name="Calmin G."/>
            <person name="Chablais R."/>
            <person name="Cochard B."/>
            <person name="Lefort F."/>
        </authorList>
    </citation>
    <scope>NUCLEOTIDE SEQUENCE [LARGE SCALE GENOMIC DNA]</scope>
    <source>
        <strain evidence="6 7">UASWS1009</strain>
    </source>
</reference>
<dbReference type="InterPro" id="IPR014757">
    <property type="entry name" value="Tscrpt_reg_IclR_C"/>
</dbReference>
<accession>A0A1C2E4W7</accession>
<protein>
    <submittedName>
        <fullName evidence="6">IclR family transcriptional regulator</fullName>
    </submittedName>
</protein>
<dbReference type="Pfam" id="PF01614">
    <property type="entry name" value="IclR_C"/>
    <property type="match status" value="1"/>
</dbReference>
<dbReference type="Gene3D" id="3.30.450.40">
    <property type="match status" value="1"/>
</dbReference>
<evidence type="ECO:0000259" key="5">
    <source>
        <dbReference type="PROSITE" id="PS51078"/>
    </source>
</evidence>
<evidence type="ECO:0000256" key="3">
    <source>
        <dbReference type="ARBA" id="ARBA00023163"/>
    </source>
</evidence>
<dbReference type="PANTHER" id="PTHR30136">
    <property type="entry name" value="HELIX-TURN-HELIX TRANSCRIPTIONAL REGULATOR, ICLR FAMILY"/>
    <property type="match status" value="1"/>
</dbReference>
<dbReference type="Proteomes" id="UP000094412">
    <property type="component" value="Unassembled WGS sequence"/>
</dbReference>
<dbReference type="RefSeq" id="WP_024926381.1">
    <property type="nucleotide sequence ID" value="NZ_MDEO01000027.1"/>
</dbReference>
<dbReference type="PROSITE" id="PS51077">
    <property type="entry name" value="HTH_ICLR"/>
    <property type="match status" value="1"/>
</dbReference>